<dbReference type="AlphaFoldDB" id="A0A8E1BZC7"/>
<protein>
    <submittedName>
        <fullName evidence="1">Uncharacterized protein</fullName>
    </submittedName>
</protein>
<gene>
    <name evidence="1" type="ORF">REISMN_07050</name>
</gene>
<name>A0A8E1BZC7_9RICK</name>
<evidence type="ECO:0000313" key="2">
    <source>
        <dbReference type="Proteomes" id="UP000027161"/>
    </source>
</evidence>
<accession>A0A8E1BZC7</accession>
<dbReference type="EMBL" id="JFKF01000153">
    <property type="protein sequence ID" value="KDO02434.1"/>
    <property type="molecule type" value="Genomic_DNA"/>
</dbReference>
<sequence length="50" mass="5932">MHFFNQDQKPLITLYEMTSKIIETNNEEQYSTPSVNKKDGSDNDIKIYDF</sequence>
<dbReference type="Proteomes" id="UP000027161">
    <property type="component" value="Unassembled WGS sequence"/>
</dbReference>
<proteinExistence type="predicted"/>
<reference evidence="1 2" key="1">
    <citation type="submission" date="2014-02" db="EMBL/GenBank/DDBJ databases">
        <title>Draft genome sequence of Rickettsia buchneri sp. nov. ISO7T.</title>
        <authorList>
            <person name="Felsheim R.F."/>
            <person name="Kurtti T.J."/>
            <person name="Munderloh U.G."/>
        </authorList>
    </citation>
    <scope>NUCLEOTIDE SEQUENCE [LARGE SCALE GENOMIC DNA]</scope>
    <source>
        <strain evidence="1 2">ISO7</strain>
    </source>
</reference>
<comment type="caution">
    <text evidence="1">The sequence shown here is derived from an EMBL/GenBank/DDBJ whole genome shotgun (WGS) entry which is preliminary data.</text>
</comment>
<organism evidence="1 2">
    <name type="scientific">Rickettsia tamurae subsp. buchneri</name>
    <dbReference type="NCBI Taxonomy" id="1462938"/>
    <lineage>
        <taxon>Bacteria</taxon>
        <taxon>Pseudomonadati</taxon>
        <taxon>Pseudomonadota</taxon>
        <taxon>Alphaproteobacteria</taxon>
        <taxon>Rickettsiales</taxon>
        <taxon>Rickettsiaceae</taxon>
        <taxon>Rickettsieae</taxon>
        <taxon>Rickettsia</taxon>
        <taxon>spotted fever group</taxon>
    </lineage>
</organism>
<keyword evidence="2" id="KW-1185">Reference proteome</keyword>
<evidence type="ECO:0000313" key="1">
    <source>
        <dbReference type="EMBL" id="KDO02434.1"/>
    </source>
</evidence>